<dbReference type="InterPro" id="IPR050282">
    <property type="entry name" value="Cycloisomerase_2"/>
</dbReference>
<comment type="similarity">
    <text evidence="1">Belongs to the cycloisomerase 2 family.</text>
</comment>
<dbReference type="AlphaFoldDB" id="A0A0C2T862"/>
<evidence type="ECO:0000313" key="2">
    <source>
        <dbReference type="EMBL" id="KIL62814.1"/>
    </source>
</evidence>
<dbReference type="Pfam" id="PF10282">
    <property type="entry name" value="Lactonase"/>
    <property type="match status" value="1"/>
</dbReference>
<accession>A0A0C2T862</accession>
<dbReference type="Gene3D" id="2.130.10.10">
    <property type="entry name" value="YVTN repeat-like/Quinoprotein amine dehydrogenase"/>
    <property type="match status" value="1"/>
</dbReference>
<dbReference type="PANTHER" id="PTHR30344">
    <property type="entry name" value="6-PHOSPHOGLUCONOLACTONASE-RELATED"/>
    <property type="match status" value="1"/>
</dbReference>
<dbReference type="HOGENOM" id="CLU_038716_1_0_1"/>
<dbReference type="OrthoDB" id="9972196at2759"/>
<name>A0A0C2T862_AMAMK</name>
<gene>
    <name evidence="2" type="ORF">M378DRAFT_80579</name>
</gene>
<evidence type="ECO:0000256" key="1">
    <source>
        <dbReference type="ARBA" id="ARBA00005564"/>
    </source>
</evidence>
<reference evidence="2 3" key="1">
    <citation type="submission" date="2014-04" db="EMBL/GenBank/DDBJ databases">
        <title>Evolutionary Origins and Diversification of the Mycorrhizal Mutualists.</title>
        <authorList>
            <consortium name="DOE Joint Genome Institute"/>
            <consortium name="Mycorrhizal Genomics Consortium"/>
            <person name="Kohler A."/>
            <person name="Kuo A."/>
            <person name="Nagy L.G."/>
            <person name="Floudas D."/>
            <person name="Copeland A."/>
            <person name="Barry K.W."/>
            <person name="Cichocki N."/>
            <person name="Veneault-Fourrey C."/>
            <person name="LaButti K."/>
            <person name="Lindquist E.A."/>
            <person name="Lipzen A."/>
            <person name="Lundell T."/>
            <person name="Morin E."/>
            <person name="Murat C."/>
            <person name="Riley R."/>
            <person name="Ohm R."/>
            <person name="Sun H."/>
            <person name="Tunlid A."/>
            <person name="Henrissat B."/>
            <person name="Grigoriev I.V."/>
            <person name="Hibbett D.S."/>
            <person name="Martin F."/>
        </authorList>
    </citation>
    <scope>NUCLEOTIDE SEQUENCE [LARGE SCALE GENOMIC DNA]</scope>
    <source>
        <strain evidence="2 3">Koide BX008</strain>
    </source>
</reference>
<dbReference type="Proteomes" id="UP000054549">
    <property type="component" value="Unassembled WGS sequence"/>
</dbReference>
<dbReference type="SUPFAM" id="SSF75011">
    <property type="entry name" value="3-carboxy-cis,cis-mucoante lactonizing enzyme"/>
    <property type="match status" value="1"/>
</dbReference>
<evidence type="ECO:0008006" key="4">
    <source>
        <dbReference type="Google" id="ProtNLM"/>
    </source>
</evidence>
<organism evidence="2 3">
    <name type="scientific">Amanita muscaria (strain Koide BX008)</name>
    <dbReference type="NCBI Taxonomy" id="946122"/>
    <lineage>
        <taxon>Eukaryota</taxon>
        <taxon>Fungi</taxon>
        <taxon>Dikarya</taxon>
        <taxon>Basidiomycota</taxon>
        <taxon>Agaricomycotina</taxon>
        <taxon>Agaricomycetes</taxon>
        <taxon>Agaricomycetidae</taxon>
        <taxon>Agaricales</taxon>
        <taxon>Pluteineae</taxon>
        <taxon>Amanitaceae</taxon>
        <taxon>Amanita</taxon>
    </lineage>
</organism>
<keyword evidence="3" id="KW-1185">Reference proteome</keyword>
<dbReference type="InterPro" id="IPR019405">
    <property type="entry name" value="Lactonase_7-beta_prop"/>
</dbReference>
<sequence>MVNFTILAGGYDVFIAAYSFFAEGSSLTLLNKYPTGPNPSWVTGHPLLKNTIYAVNENAQGALQSFLVDENGVLSHPFSTVPSGGDSPAFTVALATGEVAVMNYGSGNGRIIPAVGPLLIDSAPNITFTPPPNGVSHPHMTLAFGNELFIPDLGADTIWRLGRDGLLGHYKVHGALPQPQGSGPRHIAIYGDRLFTLHELASTLTVQTIPSDPNTASPLIASVSIVPSDVPAGSKWAAAEILIPEPCDEFPTPYIYVSNRNTGTGLDPRGDTIAIFEHVNVGQPNEGLQLVKQVYTGLQQIRGMEFSPAPSEYLIASGVVGSGGVVMLCRTEQGRNLEIVTRNLDIPTRTSFHWLP</sequence>
<dbReference type="EMBL" id="KN818266">
    <property type="protein sequence ID" value="KIL62814.1"/>
    <property type="molecule type" value="Genomic_DNA"/>
</dbReference>
<dbReference type="GO" id="GO:0017057">
    <property type="term" value="F:6-phosphogluconolactonase activity"/>
    <property type="evidence" value="ECO:0007669"/>
    <property type="project" value="TreeGrafter"/>
</dbReference>
<dbReference type="PANTHER" id="PTHR30344:SF1">
    <property type="entry name" value="6-PHOSPHOGLUCONOLACTONASE"/>
    <property type="match status" value="1"/>
</dbReference>
<proteinExistence type="inferred from homology"/>
<dbReference type="InParanoid" id="A0A0C2T862"/>
<dbReference type="InterPro" id="IPR015943">
    <property type="entry name" value="WD40/YVTN_repeat-like_dom_sf"/>
</dbReference>
<protein>
    <recommendedName>
        <fullName evidence="4">Isomerase YbhE</fullName>
    </recommendedName>
</protein>
<dbReference type="STRING" id="946122.A0A0C2T862"/>
<evidence type="ECO:0000313" key="3">
    <source>
        <dbReference type="Proteomes" id="UP000054549"/>
    </source>
</evidence>